<dbReference type="InterPro" id="IPR017926">
    <property type="entry name" value="GATASE"/>
</dbReference>
<feature type="active site" evidence="9">
    <location>
        <position position="529"/>
    </location>
</feature>
<evidence type="ECO:0000256" key="2">
    <source>
        <dbReference type="ARBA" id="ARBA00007533"/>
    </source>
</evidence>
<dbReference type="PANTHER" id="PTHR11550:SF0">
    <property type="entry name" value="CTP SYNTHASE-RELATED"/>
    <property type="match status" value="1"/>
</dbReference>
<keyword evidence="5 9" id="KW-0067">ATP-binding</keyword>
<protein>
    <recommendedName>
        <fullName evidence="9">CTP synthase</fullName>
        <ecNumber evidence="9">6.3.4.2</ecNumber>
    </recommendedName>
    <alternativeName>
        <fullName evidence="9">Cytidine 5'-triphosphate synthase</fullName>
    </alternativeName>
    <alternativeName>
        <fullName evidence="9">Cytidine triphosphate synthetase</fullName>
        <shortName evidence="9">CTP synthetase</shortName>
        <shortName evidence="9">CTPS</shortName>
    </alternativeName>
    <alternativeName>
        <fullName evidence="9">UTP--ammonia ligase</fullName>
    </alternativeName>
</protein>
<feature type="binding site" evidence="9">
    <location>
        <begin position="202"/>
        <end position="207"/>
    </location>
    <ligand>
        <name>UTP</name>
        <dbReference type="ChEBI" id="CHEBI:46398"/>
    </ligand>
</feature>
<feature type="binding site" evidence="9">
    <location>
        <begin position="24"/>
        <end position="29"/>
    </location>
    <ligand>
        <name>ATP</name>
        <dbReference type="ChEBI" id="CHEBI:30616"/>
    </ligand>
</feature>
<keyword evidence="9" id="KW-0460">Magnesium</keyword>
<comment type="activity regulation">
    <text evidence="9">Allosterically activated by GTP, when glutamine is the substrate; GTP has no effect on the reaction when ammonia is the substrate. The allosteric effector GTP functions by stabilizing the protein conformation that binds the tetrahedral intermediate(s) formed during glutamine hydrolysis. Inhibited by the product CTP, via allosteric rather than competitive inhibition.</text>
</comment>
<dbReference type="PANTHER" id="PTHR11550">
    <property type="entry name" value="CTP SYNTHASE"/>
    <property type="match status" value="1"/>
</dbReference>
<evidence type="ECO:0000256" key="6">
    <source>
        <dbReference type="ARBA" id="ARBA00022962"/>
    </source>
</evidence>
<evidence type="ECO:0000256" key="8">
    <source>
        <dbReference type="ARBA" id="ARBA00047781"/>
    </source>
</evidence>
<feature type="binding site" evidence="9">
    <location>
        <position position="480"/>
    </location>
    <ligand>
        <name>L-glutamine</name>
        <dbReference type="ChEBI" id="CHEBI:58359"/>
    </ligand>
</feature>
<dbReference type="InterPro" id="IPR017456">
    <property type="entry name" value="CTP_synthase_N"/>
</dbReference>
<evidence type="ECO:0000259" key="11">
    <source>
        <dbReference type="Pfam" id="PF00117"/>
    </source>
</evidence>
<dbReference type="NCBIfam" id="TIGR00337">
    <property type="entry name" value="PyrG"/>
    <property type="match status" value="1"/>
</dbReference>
<feature type="binding site" evidence="9">
    <location>
        <position position="238"/>
    </location>
    <ligand>
        <name>UTP</name>
        <dbReference type="ChEBI" id="CHEBI:46398"/>
    </ligand>
</feature>
<dbReference type="Gene3D" id="3.40.50.880">
    <property type="match status" value="1"/>
</dbReference>
<dbReference type="HAMAP" id="MF_01227">
    <property type="entry name" value="PyrG"/>
    <property type="match status" value="1"/>
</dbReference>
<reference evidence="13 14" key="1">
    <citation type="submission" date="2022-06" db="EMBL/GenBank/DDBJ databases">
        <title>Mycolicibacterium sp. CAU 1645 isolated from seawater.</title>
        <authorList>
            <person name="Kim W."/>
        </authorList>
    </citation>
    <scope>NUCLEOTIDE SEQUENCE [LARGE SCALE GENOMIC DNA]</scope>
    <source>
        <strain evidence="13 14">CAU 1645</strain>
    </source>
</reference>
<evidence type="ECO:0000256" key="9">
    <source>
        <dbReference type="HAMAP-Rule" id="MF_01227"/>
    </source>
</evidence>
<feature type="binding site" evidence="9">
    <location>
        <begin position="397"/>
        <end position="400"/>
    </location>
    <ligand>
        <name>L-glutamine</name>
        <dbReference type="ChEBI" id="CHEBI:58359"/>
    </ligand>
</feature>
<dbReference type="PROSITE" id="PS51273">
    <property type="entry name" value="GATASE_TYPE_1"/>
    <property type="match status" value="1"/>
</dbReference>
<keyword evidence="4 9" id="KW-0547">Nucleotide-binding</keyword>
<dbReference type="Pfam" id="PF00117">
    <property type="entry name" value="GATase"/>
    <property type="match status" value="1"/>
</dbReference>
<sequence>MPALRKHPQTATKHIFVSGGVASSLGKGLTASSLGQLLTARGLQVTMQKLDPYLNVDPGTMNPFQHGEVFVTEDGAETDLDVGHYERFLDRNLSGSANVTTGQVYSTVIAKERRGEYLGDTVQVIPHITDEIKSRILAMALADSEGNRPDVVITEIGGTVGDIESLPFLEAARQVRHEVGRENVFFLHVSLVPYLAPSGELKTKPTQHSVAALRSIGISPDALILRCDRDVPEPLKNKIALMCDVDVDGVISTPDAPSIYDIPKVLHREELDAYVVRRLNLPFRDVDWTQWNDLLRRVHEPQETVRVALVGKYIDLSDAYLSVAEALRAGGFKHHAKVEIRWVASDDCETDASAAAALADVHGILIPGGFGIRGIEGKIGAIQFARKQRVPVLGLCLGLQCIVIEAARSVGLTEASSAEFDPDTPDPVISTMADQRDAVAGDADLGGTMRLGAYPAKLDAGSIVAQAYQATEVSERHRHRYEVNNAYRDRIAQSGLRFSGTSPDGHLVEFVEYAPDVHPFLVGTQAHPELKSRPTRPHPLFAAFVGAALDYKAAERLPMELAEHRSNGEHAHEDIEDGAEQQLQEPVRRG</sequence>
<feature type="domain" description="CTP synthase N-terminal" evidence="12">
    <location>
        <begin position="13"/>
        <end position="281"/>
    </location>
</feature>
<feature type="region of interest" description="Amidoligase domain" evidence="9">
    <location>
        <begin position="1"/>
        <end position="281"/>
    </location>
</feature>
<evidence type="ECO:0000313" key="13">
    <source>
        <dbReference type="EMBL" id="MCP9275253.1"/>
    </source>
</evidence>
<dbReference type="Proteomes" id="UP001651690">
    <property type="component" value="Unassembled WGS sequence"/>
</dbReference>
<evidence type="ECO:0000256" key="5">
    <source>
        <dbReference type="ARBA" id="ARBA00022840"/>
    </source>
</evidence>
<feature type="binding site" evidence="9">
    <location>
        <position position="256"/>
    </location>
    <ligand>
        <name>ATP</name>
        <dbReference type="ChEBI" id="CHEBI:30616"/>
    </ligand>
</feature>
<evidence type="ECO:0000259" key="12">
    <source>
        <dbReference type="Pfam" id="PF06418"/>
    </source>
</evidence>
<evidence type="ECO:0000256" key="10">
    <source>
        <dbReference type="SAM" id="MobiDB-lite"/>
    </source>
</evidence>
<feature type="binding site" evidence="9">
    <location>
        <begin position="202"/>
        <end position="207"/>
    </location>
    <ligand>
        <name>CTP</name>
        <dbReference type="ChEBI" id="CHEBI:37563"/>
        <note>allosteric inhibitor</note>
    </ligand>
</feature>
<evidence type="ECO:0000256" key="7">
    <source>
        <dbReference type="ARBA" id="ARBA00022975"/>
    </source>
</evidence>
<dbReference type="EMBL" id="JANDBD010000010">
    <property type="protein sequence ID" value="MCP9275253.1"/>
    <property type="molecule type" value="Genomic_DNA"/>
</dbReference>
<comment type="caution">
    <text evidence="9">Lacks conserved residue(s) required for the propagation of feature annotation.</text>
</comment>
<dbReference type="Gene3D" id="3.40.50.300">
    <property type="entry name" value="P-loop containing nucleotide triphosphate hydrolases"/>
    <property type="match status" value="1"/>
</dbReference>
<evidence type="ECO:0000313" key="14">
    <source>
        <dbReference type="Proteomes" id="UP001651690"/>
    </source>
</evidence>
<dbReference type="InterPro" id="IPR029062">
    <property type="entry name" value="Class_I_gatase-like"/>
</dbReference>
<dbReference type="CDD" id="cd03113">
    <property type="entry name" value="CTPS_N"/>
    <property type="match status" value="1"/>
</dbReference>
<comment type="miscellaneous">
    <text evidence="9">CTPSs have evolved a hybrid strategy for distinguishing between UTP and CTP. The overlapping regions of the product feedback inhibitory and substrate sites recognize a common feature in both compounds, the triphosphate moiety. To differentiate isosteric substrate and product pyrimidine rings, an additional pocket far from the expected kinase/ligase catalytic site, specifically recognizes the cytosine and ribose portions of the product inhibitor.</text>
</comment>
<comment type="caution">
    <text evidence="13">The sequence shown here is derived from an EMBL/GenBank/DDBJ whole genome shotgun (WGS) entry which is preliminary data.</text>
</comment>
<comment type="pathway">
    <text evidence="1 9">Pyrimidine metabolism; CTP biosynthesis via de novo pathway; CTP from UDP: step 2/2.</text>
</comment>
<dbReference type="EC" id="6.3.4.2" evidence="9"/>
<comment type="catalytic activity">
    <reaction evidence="9">
        <text>L-glutamine + H2O = L-glutamate + NH4(+)</text>
        <dbReference type="Rhea" id="RHEA:15889"/>
        <dbReference type="ChEBI" id="CHEBI:15377"/>
        <dbReference type="ChEBI" id="CHEBI:28938"/>
        <dbReference type="ChEBI" id="CHEBI:29985"/>
        <dbReference type="ChEBI" id="CHEBI:58359"/>
    </reaction>
</comment>
<feature type="domain" description="Glutamine amidotransferase" evidence="11">
    <location>
        <begin position="316"/>
        <end position="545"/>
    </location>
</feature>
<name>A0ABT1M7V9_9MYCO</name>
<dbReference type="InterPro" id="IPR033828">
    <property type="entry name" value="GATase1_CTP_Synthase"/>
</dbReference>
<evidence type="ECO:0000256" key="3">
    <source>
        <dbReference type="ARBA" id="ARBA00022598"/>
    </source>
</evidence>
<comment type="similarity">
    <text evidence="2 9">Belongs to the CTP synthase family.</text>
</comment>
<dbReference type="SUPFAM" id="SSF52317">
    <property type="entry name" value="Class I glutamine amidotransferase-like"/>
    <property type="match status" value="1"/>
</dbReference>
<proteinExistence type="inferred from homology"/>
<evidence type="ECO:0000256" key="4">
    <source>
        <dbReference type="ARBA" id="ARBA00022741"/>
    </source>
</evidence>
<gene>
    <name evidence="9" type="primary">pyrG</name>
    <name evidence="13" type="ORF">NM203_23975</name>
</gene>
<feature type="binding site" evidence="9">
    <location>
        <position position="81"/>
    </location>
    <ligand>
        <name>Mg(2+)</name>
        <dbReference type="ChEBI" id="CHEBI:18420"/>
    </ligand>
</feature>
<dbReference type="CDD" id="cd01746">
    <property type="entry name" value="GATase1_CTP_Synthase"/>
    <property type="match status" value="1"/>
</dbReference>
<dbReference type="GO" id="GO:0003883">
    <property type="term" value="F:CTP synthase activity"/>
    <property type="evidence" value="ECO:0007669"/>
    <property type="project" value="UniProtKB-EC"/>
</dbReference>
<feature type="region of interest" description="Disordered" evidence="10">
    <location>
        <begin position="564"/>
        <end position="590"/>
    </location>
</feature>
<feature type="binding site" evidence="9">
    <location>
        <position position="155"/>
    </location>
    <ligand>
        <name>Mg(2+)</name>
        <dbReference type="ChEBI" id="CHEBI:18420"/>
    </ligand>
</feature>
<feature type="compositionally biased region" description="Basic and acidic residues" evidence="10">
    <location>
        <begin position="564"/>
        <end position="573"/>
    </location>
</feature>
<keyword evidence="9" id="KW-0479">Metal-binding</keyword>
<feature type="binding site" evidence="9">
    <location>
        <position position="369"/>
    </location>
    <ligand>
        <name>L-glutamine</name>
        <dbReference type="ChEBI" id="CHEBI:58359"/>
    </ligand>
</feature>
<dbReference type="RefSeq" id="WP_255063024.1">
    <property type="nucleotide sequence ID" value="NZ_JANDBD010000010.1"/>
</dbReference>
<dbReference type="SUPFAM" id="SSF52540">
    <property type="entry name" value="P-loop containing nucleoside triphosphate hydrolases"/>
    <property type="match status" value="1"/>
</dbReference>
<accession>A0ABT1M7V9</accession>
<organism evidence="13 14">
    <name type="scientific">Mycolicibacterium arenosum</name>
    <dbReference type="NCBI Taxonomy" id="2952157"/>
    <lineage>
        <taxon>Bacteria</taxon>
        <taxon>Bacillati</taxon>
        <taxon>Actinomycetota</taxon>
        <taxon>Actinomycetes</taxon>
        <taxon>Mycobacteriales</taxon>
        <taxon>Mycobacteriaceae</taxon>
        <taxon>Mycolicibacterium</taxon>
    </lineage>
</organism>
<keyword evidence="14" id="KW-1185">Reference proteome</keyword>
<keyword evidence="3 9" id="KW-0436">Ligase</keyword>
<feature type="binding site" evidence="9">
    <location>
        <position position="23"/>
    </location>
    <ligand>
        <name>UTP</name>
        <dbReference type="ChEBI" id="CHEBI:46398"/>
    </ligand>
</feature>
<feature type="binding site" evidence="9">
    <location>
        <position position="23"/>
    </location>
    <ligand>
        <name>CTP</name>
        <dbReference type="ChEBI" id="CHEBI:37563"/>
        <note>allosteric inhibitor</note>
    </ligand>
</feature>
<comment type="catalytic activity">
    <reaction evidence="8 9">
        <text>UTP + L-glutamine + ATP + H2O = CTP + L-glutamate + ADP + phosphate + 2 H(+)</text>
        <dbReference type="Rhea" id="RHEA:26426"/>
        <dbReference type="ChEBI" id="CHEBI:15377"/>
        <dbReference type="ChEBI" id="CHEBI:15378"/>
        <dbReference type="ChEBI" id="CHEBI:29985"/>
        <dbReference type="ChEBI" id="CHEBI:30616"/>
        <dbReference type="ChEBI" id="CHEBI:37563"/>
        <dbReference type="ChEBI" id="CHEBI:43474"/>
        <dbReference type="ChEBI" id="CHEBI:46398"/>
        <dbReference type="ChEBI" id="CHEBI:58359"/>
        <dbReference type="ChEBI" id="CHEBI:456216"/>
        <dbReference type="EC" id="6.3.4.2"/>
    </reaction>
</comment>
<dbReference type="InterPro" id="IPR027417">
    <property type="entry name" value="P-loop_NTPase"/>
</dbReference>
<feature type="binding site" evidence="9">
    <location>
        <position position="81"/>
    </location>
    <ligand>
        <name>ATP</name>
        <dbReference type="ChEBI" id="CHEBI:30616"/>
    </ligand>
</feature>
<comment type="subunit">
    <text evidence="9">Homotetramer.</text>
</comment>
<evidence type="ECO:0000256" key="1">
    <source>
        <dbReference type="ARBA" id="ARBA00005171"/>
    </source>
</evidence>
<feature type="binding site" evidence="9">
    <location>
        <position position="238"/>
    </location>
    <ligand>
        <name>CTP</name>
        <dbReference type="ChEBI" id="CHEBI:37563"/>
        <note>allosteric inhibitor</note>
    </ligand>
</feature>
<keyword evidence="7 9" id="KW-0665">Pyrimidine biosynthesis</keyword>
<feature type="binding site" evidence="9">
    <location>
        <begin position="162"/>
        <end position="164"/>
    </location>
    <ligand>
        <name>CTP</name>
        <dbReference type="ChEBI" id="CHEBI:37563"/>
        <note>allosteric inhibitor</note>
    </ligand>
</feature>
<comment type="catalytic activity">
    <reaction evidence="9">
        <text>UTP + NH4(+) + ATP = CTP + ADP + phosphate + 2 H(+)</text>
        <dbReference type="Rhea" id="RHEA:16597"/>
        <dbReference type="ChEBI" id="CHEBI:15378"/>
        <dbReference type="ChEBI" id="CHEBI:28938"/>
        <dbReference type="ChEBI" id="CHEBI:30616"/>
        <dbReference type="ChEBI" id="CHEBI:37563"/>
        <dbReference type="ChEBI" id="CHEBI:43474"/>
        <dbReference type="ChEBI" id="CHEBI:46398"/>
        <dbReference type="ChEBI" id="CHEBI:456216"/>
    </reaction>
</comment>
<comment type="function">
    <text evidence="9">Catalyzes the ATP-dependent amination of UTP to CTP with either L-glutamine or ammonia as the source of nitrogen. Regulates intracellular CTP levels through interactions with the four ribonucleotide triphosphates.</text>
</comment>
<dbReference type="Pfam" id="PF06418">
    <property type="entry name" value="CTP_synth_N"/>
    <property type="match status" value="1"/>
</dbReference>
<keyword evidence="6 9" id="KW-0315">Glutamine amidotransferase</keyword>
<dbReference type="InterPro" id="IPR004468">
    <property type="entry name" value="CTP_synthase"/>
</dbReference>
<feature type="active site" evidence="9">
    <location>
        <position position="527"/>
    </location>
</feature>
<feature type="active site" description="Nucleophile; for glutamine hydrolysis" evidence="9">
    <location>
        <position position="396"/>
    </location>
</feature>
<dbReference type="NCBIfam" id="NF003792">
    <property type="entry name" value="PRK05380.1"/>
    <property type="match status" value="1"/>
</dbReference>
<feature type="binding site" evidence="9">
    <location>
        <position position="419"/>
    </location>
    <ligand>
        <name>L-glutamine</name>
        <dbReference type="ChEBI" id="CHEBI:58359"/>
    </ligand>
</feature>